<evidence type="ECO:0000256" key="4">
    <source>
        <dbReference type="ARBA" id="ARBA00022679"/>
    </source>
</evidence>
<feature type="domain" description="Glycosyl transferase family 3" evidence="10">
    <location>
        <begin position="73"/>
        <end position="323"/>
    </location>
</feature>
<dbReference type="GO" id="GO:0004048">
    <property type="term" value="F:anthranilate phosphoribosyltransferase activity"/>
    <property type="evidence" value="ECO:0007669"/>
    <property type="project" value="UniProtKB-UniRule"/>
</dbReference>
<feature type="binding site" evidence="9">
    <location>
        <position position="110"/>
    </location>
    <ligand>
        <name>anthranilate</name>
        <dbReference type="ChEBI" id="CHEBI:16567"/>
        <label>1</label>
    </ligand>
</feature>
<comment type="similarity">
    <text evidence="9">Belongs to the anthranilate phosphoribosyltransferase family.</text>
</comment>
<proteinExistence type="inferred from homology"/>
<keyword evidence="9" id="KW-0479">Metal-binding</keyword>
<dbReference type="SUPFAM" id="SSF52418">
    <property type="entry name" value="Nucleoside phosphorylase/phosphoribosyltransferase catalytic domain"/>
    <property type="match status" value="1"/>
</dbReference>
<comment type="pathway">
    <text evidence="1 9">Amino-acid biosynthesis; L-tryptophan biosynthesis; L-tryptophan from chorismate: step 2/5.</text>
</comment>
<dbReference type="AlphaFoldDB" id="A0A1T4QCA8"/>
<evidence type="ECO:0000256" key="8">
    <source>
        <dbReference type="ARBA" id="ARBA00061188"/>
    </source>
</evidence>
<feature type="binding site" evidence="9">
    <location>
        <position position="79"/>
    </location>
    <ligand>
        <name>anthranilate</name>
        <dbReference type="ChEBI" id="CHEBI:16567"/>
        <label>1</label>
    </ligand>
</feature>
<feature type="binding site" evidence="9">
    <location>
        <position position="225"/>
    </location>
    <ligand>
        <name>Mg(2+)</name>
        <dbReference type="ChEBI" id="CHEBI:18420"/>
        <label>1</label>
    </ligand>
</feature>
<dbReference type="NCBIfam" id="TIGR01245">
    <property type="entry name" value="trpD"/>
    <property type="match status" value="1"/>
</dbReference>
<keyword evidence="5 9" id="KW-0822">Tryptophan biosynthesis</keyword>
<protein>
    <recommendedName>
        <fullName evidence="9">Anthranilate phosphoribosyltransferase</fullName>
        <ecNumber evidence="9">2.4.2.18</ecNumber>
    </recommendedName>
</protein>
<dbReference type="InterPro" id="IPR005940">
    <property type="entry name" value="Anthranilate_Pribosyl_Tfrase"/>
</dbReference>
<comment type="cofactor">
    <cofactor evidence="9">
        <name>Mg(2+)</name>
        <dbReference type="ChEBI" id="CHEBI:18420"/>
    </cofactor>
    <text evidence="9">Binds 2 magnesium ions per monomer.</text>
</comment>
<dbReference type="PANTHER" id="PTHR43285">
    <property type="entry name" value="ANTHRANILATE PHOSPHORIBOSYLTRANSFERASE"/>
    <property type="match status" value="1"/>
</dbReference>
<feature type="binding site" evidence="9">
    <location>
        <position position="165"/>
    </location>
    <ligand>
        <name>anthranilate</name>
        <dbReference type="ChEBI" id="CHEBI:16567"/>
        <label>2</label>
    </ligand>
</feature>
<dbReference type="Pfam" id="PF02885">
    <property type="entry name" value="Glycos_trans_3N"/>
    <property type="match status" value="1"/>
</dbReference>
<organism evidence="12 13">
    <name type="scientific">Pilibacter termitis</name>
    <dbReference type="NCBI Taxonomy" id="263852"/>
    <lineage>
        <taxon>Bacteria</taxon>
        <taxon>Bacillati</taxon>
        <taxon>Bacillota</taxon>
        <taxon>Bacilli</taxon>
        <taxon>Lactobacillales</taxon>
        <taxon>Enterococcaceae</taxon>
        <taxon>Pilibacter</taxon>
    </lineage>
</organism>
<evidence type="ECO:0000256" key="6">
    <source>
        <dbReference type="ARBA" id="ARBA00023141"/>
    </source>
</evidence>
<comment type="similarity">
    <text evidence="8">In the C-terminal section; belongs to the anthranilate phosphoribosyltransferase family.</text>
</comment>
<comment type="subunit">
    <text evidence="9">Homodimer.</text>
</comment>
<dbReference type="PANTHER" id="PTHR43285:SF2">
    <property type="entry name" value="ANTHRANILATE PHOSPHORIBOSYLTRANSFERASE"/>
    <property type="match status" value="1"/>
</dbReference>
<dbReference type="Gene3D" id="1.20.970.10">
    <property type="entry name" value="Transferase, Pyrimidine Nucleoside Phosphorylase, Chain C"/>
    <property type="match status" value="1"/>
</dbReference>
<evidence type="ECO:0000256" key="3">
    <source>
        <dbReference type="ARBA" id="ARBA00022676"/>
    </source>
</evidence>
<feature type="binding site" evidence="9">
    <location>
        <position position="79"/>
    </location>
    <ligand>
        <name>5-phospho-alpha-D-ribose 1-diphosphate</name>
        <dbReference type="ChEBI" id="CHEBI:58017"/>
    </ligand>
</feature>
<keyword evidence="2 9" id="KW-0028">Amino-acid biosynthesis</keyword>
<name>A0A1T4QCA8_9ENTE</name>
<feature type="binding site" evidence="9">
    <location>
        <begin position="82"/>
        <end position="83"/>
    </location>
    <ligand>
        <name>5-phospho-alpha-D-ribose 1-diphosphate</name>
        <dbReference type="ChEBI" id="CHEBI:58017"/>
    </ligand>
</feature>
<comment type="caution">
    <text evidence="9">Lacks conserved residue(s) required for the propagation of feature annotation.</text>
</comment>
<evidence type="ECO:0000259" key="11">
    <source>
        <dbReference type="Pfam" id="PF02885"/>
    </source>
</evidence>
<dbReference type="Gene3D" id="3.40.1030.10">
    <property type="entry name" value="Nucleoside phosphorylase/phosphoribosyltransferase catalytic domain"/>
    <property type="match status" value="1"/>
</dbReference>
<evidence type="ECO:0000256" key="5">
    <source>
        <dbReference type="ARBA" id="ARBA00022822"/>
    </source>
</evidence>
<dbReference type="FunFam" id="3.40.1030.10:FF:000002">
    <property type="entry name" value="Anthranilate phosphoribosyltransferase"/>
    <property type="match status" value="1"/>
</dbReference>
<keyword evidence="6 9" id="KW-0057">Aromatic amino acid biosynthesis</keyword>
<dbReference type="InterPro" id="IPR000312">
    <property type="entry name" value="Glycosyl_Trfase_fam3"/>
</dbReference>
<sequence length="335" mass="36473">MKGLLEKIIDRENLNRNEILQVGTSIFQGELTDAQVSSFLIALKMKGESAVEMAGLAEVIQRNATKIPTKRVGIMDNCGTGGDRSFSFNVSTTSAFVLASGGVNMAKHGNRSISSKSGSADVLETLGINLYLPAERLGEILDETGLVFLFAQHLHPNMRFITGVRRELEIPTIMNLIGPLTNPVPLEYQLMGTSRRDLIAQTAETLKELGRKRAVVISGPENMDEASLSGVNQYALLENGEITLHEFDAASVGLKEISVKEIRGGEPHENAEILKSVLKGENSPYKETTLLNAGLGFYAADKATTVKEGIELARELLDNGVAYQKLEEMQRVQRG</sequence>
<evidence type="ECO:0000256" key="2">
    <source>
        <dbReference type="ARBA" id="ARBA00022605"/>
    </source>
</evidence>
<accession>A0A1T4QCA8</accession>
<feature type="domain" description="Glycosyl transferase family 3 N-terminal" evidence="11">
    <location>
        <begin position="4"/>
        <end position="63"/>
    </location>
</feature>
<feature type="binding site" evidence="9">
    <location>
        <position position="225"/>
    </location>
    <ligand>
        <name>Mg(2+)</name>
        <dbReference type="ChEBI" id="CHEBI:18420"/>
        <label>2</label>
    </ligand>
</feature>
<evidence type="ECO:0000256" key="9">
    <source>
        <dbReference type="HAMAP-Rule" id="MF_00211"/>
    </source>
</evidence>
<evidence type="ECO:0000313" key="12">
    <source>
        <dbReference type="EMBL" id="SKA01314.1"/>
    </source>
</evidence>
<dbReference type="Pfam" id="PF00591">
    <property type="entry name" value="Glycos_transf_3"/>
    <property type="match status" value="1"/>
</dbReference>
<dbReference type="InterPro" id="IPR017459">
    <property type="entry name" value="Glycosyl_Trfase_fam3_N_dom"/>
</dbReference>
<feature type="binding site" evidence="9">
    <location>
        <begin position="107"/>
        <end position="115"/>
    </location>
    <ligand>
        <name>5-phospho-alpha-D-ribose 1-diphosphate</name>
        <dbReference type="ChEBI" id="CHEBI:58017"/>
    </ligand>
</feature>
<dbReference type="STRING" id="263852.SAMN02745116_02137"/>
<evidence type="ECO:0000256" key="7">
    <source>
        <dbReference type="ARBA" id="ARBA00052328"/>
    </source>
</evidence>
<dbReference type="GO" id="GO:0000162">
    <property type="term" value="P:L-tryptophan biosynthetic process"/>
    <property type="evidence" value="ECO:0007669"/>
    <property type="project" value="UniProtKB-UniRule"/>
</dbReference>
<keyword evidence="4 9" id="KW-0808">Transferase</keyword>
<reference evidence="12 13" key="1">
    <citation type="submission" date="2017-02" db="EMBL/GenBank/DDBJ databases">
        <authorList>
            <person name="Peterson S.W."/>
        </authorList>
    </citation>
    <scope>NUCLEOTIDE SEQUENCE [LARGE SCALE GENOMIC DNA]</scope>
    <source>
        <strain evidence="12 13">ATCC BAA-1030</strain>
    </source>
</reference>
<keyword evidence="13" id="KW-1185">Reference proteome</keyword>
<dbReference type="RefSeq" id="WP_078808053.1">
    <property type="nucleotide sequence ID" value="NZ_FUXI01000028.1"/>
</dbReference>
<evidence type="ECO:0000259" key="10">
    <source>
        <dbReference type="Pfam" id="PF00591"/>
    </source>
</evidence>
<dbReference type="UniPathway" id="UPA00035">
    <property type="reaction ID" value="UER00041"/>
</dbReference>
<comment type="function">
    <text evidence="9">Catalyzes the transfer of the phosphoribosyl group of 5-phosphorylribose-1-pyrophosphate (PRPP) to anthranilate to yield N-(5'-phosphoribosyl)-anthranilate (PRA).</text>
</comment>
<dbReference type="SUPFAM" id="SSF47648">
    <property type="entry name" value="Nucleoside phosphorylase/phosphoribosyltransferase N-terminal domain"/>
    <property type="match status" value="1"/>
</dbReference>
<keyword evidence="9" id="KW-0460">Magnesium</keyword>
<dbReference type="EC" id="2.4.2.18" evidence="9"/>
<feature type="binding site" evidence="9">
    <location>
        <position position="91"/>
    </location>
    <ligand>
        <name>Mg(2+)</name>
        <dbReference type="ChEBI" id="CHEBI:18420"/>
        <label>1</label>
    </ligand>
</feature>
<dbReference type="InterPro" id="IPR035902">
    <property type="entry name" value="Nuc_phospho_transferase"/>
</dbReference>
<feature type="binding site" evidence="9">
    <location>
        <begin position="89"/>
        <end position="92"/>
    </location>
    <ligand>
        <name>5-phospho-alpha-D-ribose 1-diphosphate</name>
        <dbReference type="ChEBI" id="CHEBI:58017"/>
    </ligand>
</feature>
<gene>
    <name evidence="9" type="primary">trpD</name>
    <name evidence="12" type="ORF">SAMN02745116_02137</name>
</gene>
<keyword evidence="3 9" id="KW-0328">Glycosyltransferase</keyword>
<feature type="binding site" evidence="9">
    <location>
        <position position="87"/>
    </location>
    <ligand>
        <name>5-phospho-alpha-D-ribose 1-diphosphate</name>
        <dbReference type="ChEBI" id="CHEBI:58017"/>
    </ligand>
</feature>
<dbReference type="GO" id="GO:0005829">
    <property type="term" value="C:cytosol"/>
    <property type="evidence" value="ECO:0007669"/>
    <property type="project" value="TreeGrafter"/>
</dbReference>
<dbReference type="InterPro" id="IPR036320">
    <property type="entry name" value="Glycosyl_Trfase_fam3_N_dom_sf"/>
</dbReference>
<evidence type="ECO:0000313" key="13">
    <source>
        <dbReference type="Proteomes" id="UP000190328"/>
    </source>
</evidence>
<dbReference type="GO" id="GO:0000287">
    <property type="term" value="F:magnesium ion binding"/>
    <property type="evidence" value="ECO:0007669"/>
    <property type="project" value="UniProtKB-UniRule"/>
</dbReference>
<dbReference type="Proteomes" id="UP000190328">
    <property type="component" value="Unassembled WGS sequence"/>
</dbReference>
<comment type="catalytic activity">
    <reaction evidence="7 9">
        <text>N-(5-phospho-beta-D-ribosyl)anthranilate + diphosphate = 5-phospho-alpha-D-ribose 1-diphosphate + anthranilate</text>
        <dbReference type="Rhea" id="RHEA:11768"/>
        <dbReference type="ChEBI" id="CHEBI:16567"/>
        <dbReference type="ChEBI" id="CHEBI:18277"/>
        <dbReference type="ChEBI" id="CHEBI:33019"/>
        <dbReference type="ChEBI" id="CHEBI:58017"/>
        <dbReference type="EC" id="2.4.2.18"/>
    </reaction>
</comment>
<dbReference type="HAMAP" id="MF_00211">
    <property type="entry name" value="TrpD"/>
    <property type="match status" value="1"/>
</dbReference>
<feature type="binding site" evidence="9">
    <location>
        <position position="119"/>
    </location>
    <ligand>
        <name>5-phospho-alpha-D-ribose 1-diphosphate</name>
        <dbReference type="ChEBI" id="CHEBI:58017"/>
    </ligand>
</feature>
<feature type="binding site" evidence="9">
    <location>
        <position position="224"/>
    </location>
    <ligand>
        <name>Mg(2+)</name>
        <dbReference type="ChEBI" id="CHEBI:18420"/>
        <label>2</label>
    </ligand>
</feature>
<evidence type="ECO:0000256" key="1">
    <source>
        <dbReference type="ARBA" id="ARBA00004907"/>
    </source>
</evidence>
<dbReference type="EMBL" id="FUXI01000028">
    <property type="protein sequence ID" value="SKA01314.1"/>
    <property type="molecule type" value="Genomic_DNA"/>
</dbReference>